<dbReference type="SUPFAM" id="SSF53474">
    <property type="entry name" value="alpha/beta-Hydrolases"/>
    <property type="match status" value="1"/>
</dbReference>
<dbReference type="Gene3D" id="3.40.50.1820">
    <property type="entry name" value="alpha/beta hydrolase"/>
    <property type="match status" value="1"/>
</dbReference>
<organism evidence="6 7">
    <name type="scientific">Thelephora terrestris</name>
    <dbReference type="NCBI Taxonomy" id="56493"/>
    <lineage>
        <taxon>Eukaryota</taxon>
        <taxon>Fungi</taxon>
        <taxon>Dikarya</taxon>
        <taxon>Basidiomycota</taxon>
        <taxon>Agaricomycotina</taxon>
        <taxon>Agaricomycetes</taxon>
        <taxon>Thelephorales</taxon>
        <taxon>Thelephoraceae</taxon>
        <taxon>Thelephora</taxon>
    </lineage>
</organism>
<keyword evidence="4" id="KW-0378">Hydrolase</keyword>
<evidence type="ECO:0000256" key="5">
    <source>
        <dbReference type="ARBA" id="ARBA00023180"/>
    </source>
</evidence>
<proteinExistence type="inferred from homology"/>
<comment type="caution">
    <text evidence="6">The sequence shown here is derived from an EMBL/GenBank/DDBJ whole genome shotgun (WGS) entry which is preliminary data.</text>
</comment>
<dbReference type="InterPro" id="IPR001563">
    <property type="entry name" value="Peptidase_S10"/>
</dbReference>
<accession>A0A9P6HMW8</accession>
<evidence type="ECO:0000256" key="1">
    <source>
        <dbReference type="ARBA" id="ARBA00009431"/>
    </source>
</evidence>
<keyword evidence="5" id="KW-0325">Glycoprotein</keyword>
<gene>
    <name evidence="6" type="ORF">BJ322DRAFT_419845</name>
</gene>
<dbReference type="OrthoDB" id="443318at2759"/>
<dbReference type="GO" id="GO:0004185">
    <property type="term" value="F:serine-type carboxypeptidase activity"/>
    <property type="evidence" value="ECO:0007669"/>
    <property type="project" value="InterPro"/>
</dbReference>
<evidence type="ECO:0000256" key="4">
    <source>
        <dbReference type="ARBA" id="ARBA00022801"/>
    </source>
</evidence>
<keyword evidence="7" id="KW-1185">Reference proteome</keyword>
<evidence type="ECO:0000313" key="7">
    <source>
        <dbReference type="Proteomes" id="UP000736335"/>
    </source>
</evidence>
<evidence type="ECO:0000256" key="2">
    <source>
        <dbReference type="ARBA" id="ARBA00022645"/>
    </source>
</evidence>
<evidence type="ECO:0000313" key="6">
    <source>
        <dbReference type="EMBL" id="KAF9790997.1"/>
    </source>
</evidence>
<dbReference type="GO" id="GO:0006508">
    <property type="term" value="P:proteolysis"/>
    <property type="evidence" value="ECO:0007669"/>
    <property type="project" value="UniProtKB-KW"/>
</dbReference>
<keyword evidence="3" id="KW-0645">Protease</keyword>
<reference evidence="6" key="2">
    <citation type="submission" date="2020-11" db="EMBL/GenBank/DDBJ databases">
        <authorList>
            <consortium name="DOE Joint Genome Institute"/>
            <person name="Kuo A."/>
            <person name="Miyauchi S."/>
            <person name="Kiss E."/>
            <person name="Drula E."/>
            <person name="Kohler A."/>
            <person name="Sanchez-Garcia M."/>
            <person name="Andreopoulos B."/>
            <person name="Barry K.W."/>
            <person name="Bonito G."/>
            <person name="Buee M."/>
            <person name="Carver A."/>
            <person name="Chen C."/>
            <person name="Cichocki N."/>
            <person name="Clum A."/>
            <person name="Culley D."/>
            <person name="Crous P.W."/>
            <person name="Fauchery L."/>
            <person name="Girlanda M."/>
            <person name="Hayes R."/>
            <person name="Keri Z."/>
            <person name="Labutti K."/>
            <person name="Lipzen A."/>
            <person name="Lombard V."/>
            <person name="Magnuson J."/>
            <person name="Maillard F."/>
            <person name="Morin E."/>
            <person name="Murat C."/>
            <person name="Nolan M."/>
            <person name="Ohm R."/>
            <person name="Pangilinan J."/>
            <person name="Pereira M."/>
            <person name="Perotto S."/>
            <person name="Peter M."/>
            <person name="Riley R."/>
            <person name="Sitrit Y."/>
            <person name="Stielow B."/>
            <person name="Szollosi G."/>
            <person name="Zifcakova L."/>
            <person name="Stursova M."/>
            <person name="Spatafora J.W."/>
            <person name="Tedersoo L."/>
            <person name="Vaario L.-M."/>
            <person name="Yamada A."/>
            <person name="Yan M."/>
            <person name="Wang P."/>
            <person name="Xu J."/>
            <person name="Bruns T."/>
            <person name="Baldrian P."/>
            <person name="Vilgalys R."/>
            <person name="Henrissat B."/>
            <person name="Grigoriev I.V."/>
            <person name="Hibbett D."/>
            <person name="Nagy L.G."/>
            <person name="Martin F.M."/>
        </authorList>
    </citation>
    <scope>NUCLEOTIDE SEQUENCE</scope>
    <source>
        <strain evidence="6">UH-Tt-Lm1</strain>
    </source>
</reference>
<protein>
    <submittedName>
        <fullName evidence="6">Uncharacterized protein</fullName>
    </submittedName>
</protein>
<dbReference type="EMBL" id="WIUZ02000002">
    <property type="protein sequence ID" value="KAF9790997.1"/>
    <property type="molecule type" value="Genomic_DNA"/>
</dbReference>
<name>A0A9P6HMW8_9AGAM</name>
<dbReference type="Proteomes" id="UP000736335">
    <property type="component" value="Unassembled WGS sequence"/>
</dbReference>
<dbReference type="Pfam" id="PF00450">
    <property type="entry name" value="Peptidase_S10"/>
    <property type="match status" value="1"/>
</dbReference>
<sequence>MAQARFTWGRTLPLSGVQTQYYVGQLLERGVRILNYLGTYDLQCKTGSNKLWVECLEWSGQKEYLANSWRN</sequence>
<dbReference type="AlphaFoldDB" id="A0A9P6HMW8"/>
<dbReference type="InterPro" id="IPR029058">
    <property type="entry name" value="AB_hydrolase_fold"/>
</dbReference>
<comment type="similarity">
    <text evidence="1">Belongs to the peptidase S10 family.</text>
</comment>
<reference evidence="6" key="1">
    <citation type="journal article" date="2020" name="Nat. Commun.">
        <title>Large-scale genome sequencing of mycorrhizal fungi provides insights into the early evolution of symbiotic traits.</title>
        <authorList>
            <person name="Miyauchi S."/>
            <person name="Kiss E."/>
            <person name="Kuo A."/>
            <person name="Drula E."/>
            <person name="Kohler A."/>
            <person name="Sanchez-Garcia M."/>
            <person name="Morin E."/>
            <person name="Andreopoulos B."/>
            <person name="Barry K.W."/>
            <person name="Bonito G."/>
            <person name="Buee M."/>
            <person name="Carver A."/>
            <person name="Chen C."/>
            <person name="Cichocki N."/>
            <person name="Clum A."/>
            <person name="Culley D."/>
            <person name="Crous P.W."/>
            <person name="Fauchery L."/>
            <person name="Girlanda M."/>
            <person name="Hayes R.D."/>
            <person name="Keri Z."/>
            <person name="LaButti K."/>
            <person name="Lipzen A."/>
            <person name="Lombard V."/>
            <person name="Magnuson J."/>
            <person name="Maillard F."/>
            <person name="Murat C."/>
            <person name="Nolan M."/>
            <person name="Ohm R.A."/>
            <person name="Pangilinan J."/>
            <person name="Pereira M.F."/>
            <person name="Perotto S."/>
            <person name="Peter M."/>
            <person name="Pfister S."/>
            <person name="Riley R."/>
            <person name="Sitrit Y."/>
            <person name="Stielow J.B."/>
            <person name="Szollosi G."/>
            <person name="Zifcakova L."/>
            <person name="Stursova M."/>
            <person name="Spatafora J.W."/>
            <person name="Tedersoo L."/>
            <person name="Vaario L.M."/>
            <person name="Yamada A."/>
            <person name="Yan M."/>
            <person name="Wang P."/>
            <person name="Xu J."/>
            <person name="Bruns T."/>
            <person name="Baldrian P."/>
            <person name="Vilgalys R."/>
            <person name="Dunand C."/>
            <person name="Henrissat B."/>
            <person name="Grigoriev I.V."/>
            <person name="Hibbett D."/>
            <person name="Nagy L.G."/>
            <person name="Martin F.M."/>
        </authorList>
    </citation>
    <scope>NUCLEOTIDE SEQUENCE</scope>
    <source>
        <strain evidence="6">UH-Tt-Lm1</strain>
    </source>
</reference>
<keyword evidence="2" id="KW-0121">Carboxypeptidase</keyword>
<evidence type="ECO:0000256" key="3">
    <source>
        <dbReference type="ARBA" id="ARBA00022670"/>
    </source>
</evidence>